<dbReference type="EMBL" id="JARQZJ010000121">
    <property type="protein sequence ID" value="KAK9888674.1"/>
    <property type="molecule type" value="Genomic_DNA"/>
</dbReference>
<dbReference type="AlphaFoldDB" id="A0AAW1V9V5"/>
<name>A0AAW1V9V5_9CUCU</name>
<comment type="caution">
    <text evidence="2">The sequence shown here is derived from an EMBL/GenBank/DDBJ whole genome shotgun (WGS) entry which is preliminary data.</text>
</comment>
<evidence type="ECO:0000313" key="2">
    <source>
        <dbReference type="EMBL" id="KAK9888674.1"/>
    </source>
</evidence>
<gene>
    <name evidence="2" type="ORF">WA026_000903</name>
</gene>
<reference evidence="2 3" key="1">
    <citation type="submission" date="2023-03" db="EMBL/GenBank/DDBJ databases">
        <title>Genome insight into feeding habits of ladybird beetles.</title>
        <authorList>
            <person name="Li H.-S."/>
            <person name="Huang Y.-H."/>
            <person name="Pang H."/>
        </authorList>
    </citation>
    <scope>NUCLEOTIDE SEQUENCE [LARGE SCALE GENOMIC DNA]</scope>
    <source>
        <strain evidence="2">SYSU_2023b</strain>
        <tissue evidence="2">Whole body</tissue>
    </source>
</reference>
<keyword evidence="1" id="KW-0472">Membrane</keyword>
<feature type="transmembrane region" description="Helical" evidence="1">
    <location>
        <begin position="106"/>
        <end position="123"/>
    </location>
</feature>
<dbReference type="Proteomes" id="UP001431783">
    <property type="component" value="Unassembled WGS sequence"/>
</dbReference>
<evidence type="ECO:0000313" key="3">
    <source>
        <dbReference type="Proteomes" id="UP001431783"/>
    </source>
</evidence>
<evidence type="ECO:0000256" key="1">
    <source>
        <dbReference type="SAM" id="Phobius"/>
    </source>
</evidence>
<feature type="transmembrane region" description="Helical" evidence="1">
    <location>
        <begin position="82"/>
        <end position="100"/>
    </location>
</feature>
<keyword evidence="1" id="KW-1133">Transmembrane helix</keyword>
<proteinExistence type="predicted"/>
<keyword evidence="1" id="KW-0812">Transmembrane</keyword>
<sequence length="133" mass="15292">MPPYRTKPSITVYMKLQFSYCLMEFNYHPLYPGHKKTGCENASNKCIRIHFTLIEAAYTFLSQLGHAAELKRCRQRYYGGKPVFVVCGSMLPVPPALLLYQDRINVNKWITVLFLLPLFNGLISSAEKRATLE</sequence>
<organism evidence="2 3">
    <name type="scientific">Henosepilachna vigintioctopunctata</name>
    <dbReference type="NCBI Taxonomy" id="420089"/>
    <lineage>
        <taxon>Eukaryota</taxon>
        <taxon>Metazoa</taxon>
        <taxon>Ecdysozoa</taxon>
        <taxon>Arthropoda</taxon>
        <taxon>Hexapoda</taxon>
        <taxon>Insecta</taxon>
        <taxon>Pterygota</taxon>
        <taxon>Neoptera</taxon>
        <taxon>Endopterygota</taxon>
        <taxon>Coleoptera</taxon>
        <taxon>Polyphaga</taxon>
        <taxon>Cucujiformia</taxon>
        <taxon>Coccinelloidea</taxon>
        <taxon>Coccinellidae</taxon>
        <taxon>Epilachninae</taxon>
        <taxon>Epilachnini</taxon>
        <taxon>Henosepilachna</taxon>
    </lineage>
</organism>
<protein>
    <submittedName>
        <fullName evidence="2">Uncharacterized protein</fullName>
    </submittedName>
</protein>
<accession>A0AAW1V9V5</accession>
<keyword evidence="3" id="KW-1185">Reference proteome</keyword>